<reference evidence="2 3" key="1">
    <citation type="journal article" date="2014" name="BMC Genomics">
        <title>Comparative genome sequencing reveals chemotype-specific gene clusters in the toxigenic black mold Stachybotrys.</title>
        <authorList>
            <person name="Semeiks J."/>
            <person name="Borek D."/>
            <person name="Otwinowski Z."/>
            <person name="Grishin N.V."/>
        </authorList>
    </citation>
    <scope>NUCLEOTIDE SEQUENCE [LARGE SCALE GENOMIC DNA]</scope>
    <source>
        <strain evidence="3">CBS 109288 / IBT 7711</strain>
    </source>
</reference>
<evidence type="ECO:0000313" key="2">
    <source>
        <dbReference type="EMBL" id="KEY66670.1"/>
    </source>
</evidence>
<keyword evidence="3" id="KW-1185">Reference proteome</keyword>
<evidence type="ECO:0000313" key="3">
    <source>
        <dbReference type="Proteomes" id="UP000028045"/>
    </source>
</evidence>
<protein>
    <recommendedName>
        <fullName evidence="4">Aminoglycoside phosphotransferase domain-containing protein</fullName>
    </recommendedName>
</protein>
<feature type="compositionally biased region" description="Polar residues" evidence="1">
    <location>
        <begin position="372"/>
        <end position="388"/>
    </location>
</feature>
<sequence>MLQLDQLTFSHGGRIIYRNGSPVGMQSVTQSLGPSTDTAEEGDMSKDKSISEKDALSESPTVNAPEDFKNPKDADRLKEDAVSEKQDKADDNGLSVKENMPKASNVSGNDASEHGQPWNAREWYTSSLSNDPIVCDDGHLDYAKCHEKGEEKLCRLFVDCLMELDMDHNSFVLAPPDFDIQNILVSAEGAVLGLIDWDGVEAVPKSYGNRRYPGWLIKDWDPAMYGWRSDKSTSENRLDDCPAELARCRKVYLEVMKKLTKSDGLETRISLITNNLDAAICVPRLRSAILRKMLEEMDKLSGFQLHENEEDLVCFFEQYGERGLDDISLNYVQDMFTKMLNSESLGITLVAMSGTAPNDPSPGSHATDRGVEQTSLDSKQHGQAQNVIDETKDTQGSVVDRNIGETIDAGKGKGGISGRVDDILNQTTAVGSTARGKGESVTGQGFRVGENVDAHDLASSKQP</sequence>
<evidence type="ECO:0000256" key="1">
    <source>
        <dbReference type="SAM" id="MobiDB-lite"/>
    </source>
</evidence>
<evidence type="ECO:0008006" key="4">
    <source>
        <dbReference type="Google" id="ProtNLM"/>
    </source>
</evidence>
<name>A0A084AMZ1_STACB</name>
<feature type="compositionally biased region" description="Basic and acidic residues" evidence="1">
    <location>
        <begin position="43"/>
        <end position="56"/>
    </location>
</feature>
<proteinExistence type="predicted"/>
<dbReference type="Proteomes" id="UP000028045">
    <property type="component" value="Unassembled WGS sequence"/>
</dbReference>
<dbReference type="EMBL" id="KL648650">
    <property type="protein sequence ID" value="KEY66670.1"/>
    <property type="molecule type" value="Genomic_DNA"/>
</dbReference>
<feature type="compositionally biased region" description="Polar residues" evidence="1">
    <location>
        <begin position="24"/>
        <end position="37"/>
    </location>
</feature>
<organism evidence="2 3">
    <name type="scientific">Stachybotrys chartarum (strain CBS 109288 / IBT 7711)</name>
    <name type="common">Toxic black mold</name>
    <name type="synonym">Stilbospora chartarum</name>
    <dbReference type="NCBI Taxonomy" id="1280523"/>
    <lineage>
        <taxon>Eukaryota</taxon>
        <taxon>Fungi</taxon>
        <taxon>Dikarya</taxon>
        <taxon>Ascomycota</taxon>
        <taxon>Pezizomycotina</taxon>
        <taxon>Sordariomycetes</taxon>
        <taxon>Hypocreomycetidae</taxon>
        <taxon>Hypocreales</taxon>
        <taxon>Stachybotryaceae</taxon>
        <taxon>Stachybotrys</taxon>
    </lineage>
</organism>
<gene>
    <name evidence="2" type="ORF">S7711_01960</name>
</gene>
<dbReference type="AlphaFoldDB" id="A0A084AMZ1"/>
<feature type="region of interest" description="Disordered" evidence="1">
    <location>
        <begin position="353"/>
        <end position="419"/>
    </location>
</feature>
<dbReference type="OrthoDB" id="4132874at2759"/>
<accession>A0A084AMZ1</accession>
<feature type="compositionally biased region" description="Basic and acidic residues" evidence="1">
    <location>
        <begin position="66"/>
        <end position="91"/>
    </location>
</feature>
<feature type="region of interest" description="Disordered" evidence="1">
    <location>
        <begin position="431"/>
        <end position="463"/>
    </location>
</feature>
<feature type="compositionally biased region" description="Basic and acidic residues" evidence="1">
    <location>
        <begin position="450"/>
        <end position="463"/>
    </location>
</feature>
<dbReference type="HOGENOM" id="CLU_590752_0_0_1"/>
<feature type="region of interest" description="Disordered" evidence="1">
    <location>
        <begin position="14"/>
        <end position="115"/>
    </location>
</feature>